<dbReference type="Proteomes" id="UP001608902">
    <property type="component" value="Unassembled WGS sequence"/>
</dbReference>
<dbReference type="EMBL" id="JBGFUD010012488">
    <property type="protein sequence ID" value="MFH4983482.1"/>
    <property type="molecule type" value="Genomic_DNA"/>
</dbReference>
<name>A0ABD6F288_9BILA</name>
<evidence type="ECO:0000313" key="2">
    <source>
        <dbReference type="Proteomes" id="UP001608902"/>
    </source>
</evidence>
<evidence type="ECO:0000313" key="1">
    <source>
        <dbReference type="EMBL" id="MFH4983482.1"/>
    </source>
</evidence>
<comment type="caution">
    <text evidence="1">The sequence shown here is derived from an EMBL/GenBank/DDBJ whole genome shotgun (WGS) entry which is preliminary data.</text>
</comment>
<organism evidence="1 2">
    <name type="scientific">Gnathostoma spinigerum</name>
    <dbReference type="NCBI Taxonomy" id="75299"/>
    <lineage>
        <taxon>Eukaryota</taxon>
        <taxon>Metazoa</taxon>
        <taxon>Ecdysozoa</taxon>
        <taxon>Nematoda</taxon>
        <taxon>Chromadorea</taxon>
        <taxon>Rhabditida</taxon>
        <taxon>Spirurina</taxon>
        <taxon>Gnathostomatomorpha</taxon>
        <taxon>Gnathostomatoidea</taxon>
        <taxon>Gnathostomatidae</taxon>
        <taxon>Gnathostoma</taxon>
    </lineage>
</organism>
<sequence length="142" mass="15753">MSVSIENYYTSDNQLLVVLSNLEINNFQVLSAKRSKTDQRIIIVVEALPSHGQYEATLEMKDNLHPIVISSVTRDDAYGSQGDCVSDESLKPLCYCKSHVEDSRNLNGYNEAVTQGAYKIGLARDGNLIQPSKNNEIESLLS</sequence>
<protein>
    <submittedName>
        <fullName evidence="1">Uncharacterized protein</fullName>
    </submittedName>
</protein>
<dbReference type="AlphaFoldDB" id="A0ABD6F288"/>
<reference evidence="1 2" key="1">
    <citation type="submission" date="2024-08" db="EMBL/GenBank/DDBJ databases">
        <title>Gnathostoma spinigerum genome.</title>
        <authorList>
            <person name="Gonzalez-Bertolin B."/>
            <person name="Monzon S."/>
            <person name="Zaballos A."/>
            <person name="Jimenez P."/>
            <person name="Dekumyoy P."/>
            <person name="Varona S."/>
            <person name="Cuesta I."/>
            <person name="Sumanam S."/>
            <person name="Adisakwattana P."/>
            <person name="Gasser R.B."/>
            <person name="Hernandez-Gonzalez A."/>
            <person name="Young N.D."/>
            <person name="Perteguer M.J."/>
        </authorList>
    </citation>
    <scope>NUCLEOTIDE SEQUENCE [LARGE SCALE GENOMIC DNA]</scope>
    <source>
        <strain evidence="1">AL3</strain>
        <tissue evidence="1">Liver</tissue>
    </source>
</reference>
<proteinExistence type="predicted"/>
<accession>A0ABD6F288</accession>
<gene>
    <name evidence="1" type="ORF">AB6A40_010191</name>
</gene>
<keyword evidence="2" id="KW-1185">Reference proteome</keyword>